<name>A0A9D4VBF5_ADICA</name>
<dbReference type="GO" id="GO:0016788">
    <property type="term" value="F:hydrolase activity, acting on ester bonds"/>
    <property type="evidence" value="ECO:0007669"/>
    <property type="project" value="InterPro"/>
</dbReference>
<dbReference type="GO" id="GO:0016042">
    <property type="term" value="P:lipid catabolic process"/>
    <property type="evidence" value="ECO:0007669"/>
    <property type="project" value="UniProtKB-KW"/>
</dbReference>
<keyword evidence="6" id="KW-0325">Glycoprotein</keyword>
<evidence type="ECO:0000256" key="1">
    <source>
        <dbReference type="ARBA" id="ARBA00010701"/>
    </source>
</evidence>
<dbReference type="SUPFAM" id="SSF53474">
    <property type="entry name" value="alpha/beta-Hydrolases"/>
    <property type="match status" value="1"/>
</dbReference>
<protein>
    <recommendedName>
        <fullName evidence="7">Lipase</fullName>
    </recommendedName>
</protein>
<evidence type="ECO:0000256" key="9">
    <source>
        <dbReference type="SAM" id="SignalP"/>
    </source>
</evidence>
<dbReference type="AlphaFoldDB" id="A0A9D4VBF5"/>
<keyword evidence="3 7" id="KW-0378">Hydrolase</keyword>
<dbReference type="Pfam" id="PF04083">
    <property type="entry name" value="Abhydro_lipase"/>
    <property type="match status" value="1"/>
</dbReference>
<evidence type="ECO:0000256" key="5">
    <source>
        <dbReference type="ARBA" id="ARBA00023098"/>
    </source>
</evidence>
<evidence type="ECO:0000256" key="4">
    <source>
        <dbReference type="ARBA" id="ARBA00022963"/>
    </source>
</evidence>
<evidence type="ECO:0000256" key="2">
    <source>
        <dbReference type="ARBA" id="ARBA00022729"/>
    </source>
</evidence>
<feature type="active site" description="Charge relay system" evidence="8">
    <location>
        <position position="376"/>
    </location>
</feature>
<dbReference type="PANTHER" id="PTHR11005">
    <property type="entry name" value="LYSOSOMAL ACID LIPASE-RELATED"/>
    <property type="match status" value="1"/>
</dbReference>
<evidence type="ECO:0000313" key="12">
    <source>
        <dbReference type="Proteomes" id="UP000886520"/>
    </source>
</evidence>
<evidence type="ECO:0000256" key="8">
    <source>
        <dbReference type="PIRSR" id="PIRSR000862-1"/>
    </source>
</evidence>
<feature type="domain" description="Partial AB-hydrolase lipase" evidence="10">
    <location>
        <begin position="49"/>
        <end position="102"/>
    </location>
</feature>
<organism evidence="11 12">
    <name type="scientific">Adiantum capillus-veneris</name>
    <name type="common">Maidenhair fern</name>
    <dbReference type="NCBI Taxonomy" id="13818"/>
    <lineage>
        <taxon>Eukaryota</taxon>
        <taxon>Viridiplantae</taxon>
        <taxon>Streptophyta</taxon>
        <taxon>Embryophyta</taxon>
        <taxon>Tracheophyta</taxon>
        <taxon>Polypodiopsida</taxon>
        <taxon>Polypodiidae</taxon>
        <taxon>Polypodiales</taxon>
        <taxon>Pteridineae</taxon>
        <taxon>Pteridaceae</taxon>
        <taxon>Vittarioideae</taxon>
        <taxon>Adiantum</taxon>
    </lineage>
</organism>
<dbReference type="OrthoDB" id="9974421at2759"/>
<evidence type="ECO:0000256" key="7">
    <source>
        <dbReference type="PIRNR" id="PIRNR000862"/>
    </source>
</evidence>
<keyword evidence="12" id="KW-1185">Reference proteome</keyword>
<keyword evidence="4 7" id="KW-0442">Lipid degradation</keyword>
<dbReference type="InterPro" id="IPR025483">
    <property type="entry name" value="Lipase_euk"/>
</dbReference>
<evidence type="ECO:0000259" key="10">
    <source>
        <dbReference type="Pfam" id="PF04083"/>
    </source>
</evidence>
<dbReference type="Proteomes" id="UP000886520">
    <property type="component" value="Chromosome 2"/>
</dbReference>
<dbReference type="PIRSF" id="PIRSF000862">
    <property type="entry name" value="Steryl_ester_lip"/>
    <property type="match status" value="1"/>
</dbReference>
<keyword evidence="2 9" id="KW-0732">Signal</keyword>
<comment type="similarity">
    <text evidence="1 7">Belongs to the AB hydrolase superfamily. Lipase family.</text>
</comment>
<feature type="chain" id="PRO_5038671420" description="Lipase" evidence="9">
    <location>
        <begin position="28"/>
        <end position="398"/>
    </location>
</feature>
<feature type="active site" description="Nucleophile" evidence="8">
    <location>
        <position position="177"/>
    </location>
</feature>
<evidence type="ECO:0000256" key="6">
    <source>
        <dbReference type="ARBA" id="ARBA00023180"/>
    </source>
</evidence>
<proteinExistence type="inferred from homology"/>
<feature type="active site" description="Charge relay system" evidence="8">
    <location>
        <position position="347"/>
    </location>
</feature>
<evidence type="ECO:0000256" key="3">
    <source>
        <dbReference type="ARBA" id="ARBA00022801"/>
    </source>
</evidence>
<gene>
    <name evidence="11" type="ORF">GOP47_0002105</name>
</gene>
<keyword evidence="5" id="KW-0443">Lipid metabolism</keyword>
<dbReference type="InterPro" id="IPR029058">
    <property type="entry name" value="AB_hydrolase_fold"/>
</dbReference>
<reference evidence="11" key="1">
    <citation type="submission" date="2021-01" db="EMBL/GenBank/DDBJ databases">
        <title>Adiantum capillus-veneris genome.</title>
        <authorList>
            <person name="Fang Y."/>
            <person name="Liao Q."/>
        </authorList>
    </citation>
    <scope>NUCLEOTIDE SEQUENCE</scope>
    <source>
        <strain evidence="11">H3</strain>
        <tissue evidence="11">Leaf</tissue>
    </source>
</reference>
<feature type="signal peptide" evidence="9">
    <location>
        <begin position="1"/>
        <end position="27"/>
    </location>
</feature>
<dbReference type="Gene3D" id="3.40.50.1820">
    <property type="entry name" value="alpha/beta hydrolase"/>
    <property type="match status" value="1"/>
</dbReference>
<dbReference type="EMBL" id="JABFUD020000003">
    <property type="protein sequence ID" value="KAI5082362.1"/>
    <property type="molecule type" value="Genomic_DNA"/>
</dbReference>
<sequence>MGMSKKASACAALLLCFFLQLSSSVNARFAPSQETQRADGLCASLVLPYRDYACQEFVAQTSDGFLIGVQRMWRPDILKGKNAQPVLLFHGILTGGDVWVINPPGEGLGFIMADAGYDVWITNYRSTEFSYGHLSYKPSDKGFWDWSLDDLASEDLPSVLQMIYSKTGRKVYLVAYSEGAQSTLAAFSQGLCAELVSKAVLMAPVSYLTSGPQLIYIASTLRLQRIYEALNIYQLNTRSPGGRALVDLLCAKSSVKCYRDWFRLFSGFTCCINSTRRAYIDEYETQATSVKNLDHYSQQVRLGTFGKYDYGEEENMKRYKQKTPPDYDLSKFPSNQIPMLFISSANDSLANIVDVEHLYREIPPGFQRRAVENFGHLDFVFGDTANRVVYDYALEFLA</sequence>
<dbReference type="InterPro" id="IPR006693">
    <property type="entry name" value="AB_hydrolase_lipase"/>
</dbReference>
<accession>A0A9D4VBF5</accession>
<dbReference type="FunFam" id="3.40.50.1820:FF:000057">
    <property type="entry name" value="Lipase"/>
    <property type="match status" value="1"/>
</dbReference>
<evidence type="ECO:0000313" key="11">
    <source>
        <dbReference type="EMBL" id="KAI5082362.1"/>
    </source>
</evidence>
<comment type="caution">
    <text evidence="11">The sequence shown here is derived from an EMBL/GenBank/DDBJ whole genome shotgun (WGS) entry which is preliminary data.</text>
</comment>